<dbReference type="SUPFAM" id="SSF57850">
    <property type="entry name" value="RING/U-box"/>
    <property type="match status" value="1"/>
</dbReference>
<keyword evidence="8 14" id="KW-0863">Zinc-finger</keyword>
<evidence type="ECO:0000256" key="4">
    <source>
        <dbReference type="ARBA" id="ARBA00012483"/>
    </source>
</evidence>
<dbReference type="OrthoDB" id="8062037at2759"/>
<evidence type="ECO:0000256" key="13">
    <source>
        <dbReference type="ARBA" id="ARBA00024209"/>
    </source>
</evidence>
<dbReference type="PROSITE" id="PS50089">
    <property type="entry name" value="ZF_RING_2"/>
    <property type="match status" value="1"/>
</dbReference>
<sequence>MSTNGGNESRQYYPQEKYALSGKIMLSAIVILFTVVLLIICLHIYARWYLARTRRRQVLNRRRNRAHIIFTTPSTTTTISQGLDASLLKYLPTFIYTSNSHEHDALECAVCLSEFEENEKGRLLPKCNHSFHIGCIDMWFHSHSTCPLCRSPVTIPEPENTRQTPLEIVVHSPNTQQPETPSSILCSSCAQEGTSSSSTSVGSRRQAFELAGVVSIEVPRRNESFKNLEEGSPLGSQVFKSPGGRIRSFKRILSRDRKQPSTPMSCCSSAAAIEIDLERGENEEQAQQASSPTPLNHHQTSTV</sequence>
<keyword evidence="11 16" id="KW-1133">Transmembrane helix</keyword>
<dbReference type="FunFam" id="3.30.40.10:FF:000475">
    <property type="entry name" value="RING-H2 finger protein ATL3"/>
    <property type="match status" value="1"/>
</dbReference>
<gene>
    <name evidence="18" type="ORF">IFM89_001400</name>
</gene>
<proteinExistence type="inferred from homology"/>
<dbReference type="PANTHER" id="PTHR46913:SF1">
    <property type="entry name" value="RING-H2 FINGER PROTEIN ATL16"/>
    <property type="match status" value="1"/>
</dbReference>
<evidence type="ECO:0000256" key="11">
    <source>
        <dbReference type="ARBA" id="ARBA00022989"/>
    </source>
</evidence>
<keyword evidence="10" id="KW-0862">Zinc</keyword>
<keyword evidence="9" id="KW-0833">Ubl conjugation pathway</keyword>
<keyword evidence="12 16" id="KW-0472">Membrane</keyword>
<dbReference type="InterPro" id="IPR044600">
    <property type="entry name" value="ATL1/ATL16-like"/>
</dbReference>
<accession>A0A835HNC1</accession>
<organism evidence="18 19">
    <name type="scientific">Coptis chinensis</name>
    <dbReference type="NCBI Taxonomy" id="261450"/>
    <lineage>
        <taxon>Eukaryota</taxon>
        <taxon>Viridiplantae</taxon>
        <taxon>Streptophyta</taxon>
        <taxon>Embryophyta</taxon>
        <taxon>Tracheophyta</taxon>
        <taxon>Spermatophyta</taxon>
        <taxon>Magnoliopsida</taxon>
        <taxon>Ranunculales</taxon>
        <taxon>Ranunculaceae</taxon>
        <taxon>Coptidoideae</taxon>
        <taxon>Coptis</taxon>
    </lineage>
</organism>
<evidence type="ECO:0000256" key="14">
    <source>
        <dbReference type="PROSITE-ProRule" id="PRU00175"/>
    </source>
</evidence>
<feature type="region of interest" description="Disordered" evidence="15">
    <location>
        <begin position="274"/>
        <end position="303"/>
    </location>
</feature>
<comment type="similarity">
    <text evidence="13">Belongs to the RING-type zinc finger family. ATL subfamily.</text>
</comment>
<evidence type="ECO:0000256" key="3">
    <source>
        <dbReference type="ARBA" id="ARBA00004906"/>
    </source>
</evidence>
<evidence type="ECO:0000313" key="19">
    <source>
        <dbReference type="Proteomes" id="UP000631114"/>
    </source>
</evidence>
<protein>
    <recommendedName>
        <fullName evidence="4">RING-type E3 ubiquitin transferase</fullName>
        <ecNumber evidence="4">2.3.2.27</ecNumber>
    </recommendedName>
</protein>
<dbReference type="Gene3D" id="3.30.40.10">
    <property type="entry name" value="Zinc/RING finger domain, C3HC4 (zinc finger)"/>
    <property type="match status" value="1"/>
</dbReference>
<evidence type="ECO:0000256" key="10">
    <source>
        <dbReference type="ARBA" id="ARBA00022833"/>
    </source>
</evidence>
<comment type="catalytic activity">
    <reaction evidence="1">
        <text>S-ubiquitinyl-[E2 ubiquitin-conjugating enzyme]-L-cysteine + [acceptor protein]-L-lysine = [E2 ubiquitin-conjugating enzyme]-L-cysteine + N(6)-ubiquitinyl-[acceptor protein]-L-lysine.</text>
        <dbReference type="EC" id="2.3.2.27"/>
    </reaction>
</comment>
<dbReference type="PANTHER" id="PTHR46913">
    <property type="entry name" value="RING-H2 FINGER PROTEIN ATL16"/>
    <property type="match status" value="1"/>
</dbReference>
<feature type="compositionally biased region" description="Polar residues" evidence="15">
    <location>
        <begin position="285"/>
        <end position="303"/>
    </location>
</feature>
<evidence type="ECO:0000256" key="9">
    <source>
        <dbReference type="ARBA" id="ARBA00022786"/>
    </source>
</evidence>
<feature type="domain" description="RING-type" evidence="17">
    <location>
        <begin position="108"/>
        <end position="150"/>
    </location>
</feature>
<dbReference type="InterPro" id="IPR001841">
    <property type="entry name" value="Znf_RING"/>
</dbReference>
<evidence type="ECO:0000256" key="2">
    <source>
        <dbReference type="ARBA" id="ARBA00004167"/>
    </source>
</evidence>
<dbReference type="CDD" id="cd16461">
    <property type="entry name" value="RING-H2_EL5-like"/>
    <property type="match status" value="1"/>
</dbReference>
<evidence type="ECO:0000259" key="17">
    <source>
        <dbReference type="PROSITE" id="PS50089"/>
    </source>
</evidence>
<dbReference type="GO" id="GO:0008270">
    <property type="term" value="F:zinc ion binding"/>
    <property type="evidence" value="ECO:0007669"/>
    <property type="project" value="UniProtKB-KW"/>
</dbReference>
<dbReference type="SMART" id="SM00184">
    <property type="entry name" value="RING"/>
    <property type="match status" value="1"/>
</dbReference>
<reference evidence="18 19" key="1">
    <citation type="submission" date="2020-10" db="EMBL/GenBank/DDBJ databases">
        <title>The Coptis chinensis genome and diversification of protoberbering-type alkaloids.</title>
        <authorList>
            <person name="Wang B."/>
            <person name="Shu S."/>
            <person name="Song C."/>
            <person name="Liu Y."/>
        </authorList>
    </citation>
    <scope>NUCLEOTIDE SEQUENCE [LARGE SCALE GENOMIC DNA]</scope>
    <source>
        <strain evidence="18">HL-2020</strain>
        <tissue evidence="18">Leaf</tissue>
    </source>
</reference>
<dbReference type="AlphaFoldDB" id="A0A835HNC1"/>
<dbReference type="InterPro" id="IPR013083">
    <property type="entry name" value="Znf_RING/FYVE/PHD"/>
</dbReference>
<evidence type="ECO:0000256" key="8">
    <source>
        <dbReference type="ARBA" id="ARBA00022771"/>
    </source>
</evidence>
<dbReference type="GO" id="GO:0016020">
    <property type="term" value="C:membrane"/>
    <property type="evidence" value="ECO:0007669"/>
    <property type="project" value="UniProtKB-SubCell"/>
</dbReference>
<evidence type="ECO:0000256" key="16">
    <source>
        <dbReference type="SAM" id="Phobius"/>
    </source>
</evidence>
<keyword evidence="7" id="KW-0479">Metal-binding</keyword>
<comment type="caution">
    <text evidence="18">The sequence shown here is derived from an EMBL/GenBank/DDBJ whole genome shotgun (WGS) entry which is preliminary data.</text>
</comment>
<feature type="transmembrane region" description="Helical" evidence="16">
    <location>
        <begin position="24"/>
        <end position="46"/>
    </location>
</feature>
<dbReference type="EC" id="2.3.2.27" evidence="4"/>
<keyword evidence="6 16" id="KW-0812">Transmembrane</keyword>
<dbReference type="GO" id="GO:0016567">
    <property type="term" value="P:protein ubiquitination"/>
    <property type="evidence" value="ECO:0007669"/>
    <property type="project" value="InterPro"/>
</dbReference>
<name>A0A835HNC1_9MAGN</name>
<evidence type="ECO:0000256" key="15">
    <source>
        <dbReference type="SAM" id="MobiDB-lite"/>
    </source>
</evidence>
<comment type="pathway">
    <text evidence="3">Protein modification; protein ubiquitination.</text>
</comment>
<dbReference type="GO" id="GO:0061630">
    <property type="term" value="F:ubiquitin protein ligase activity"/>
    <property type="evidence" value="ECO:0007669"/>
    <property type="project" value="UniProtKB-EC"/>
</dbReference>
<keyword evidence="19" id="KW-1185">Reference proteome</keyword>
<dbReference type="EMBL" id="JADFTS010000005">
    <property type="protein sequence ID" value="KAF9604040.1"/>
    <property type="molecule type" value="Genomic_DNA"/>
</dbReference>
<comment type="subcellular location">
    <subcellularLocation>
        <location evidence="2">Membrane</location>
        <topology evidence="2">Single-pass membrane protein</topology>
    </subcellularLocation>
</comment>
<evidence type="ECO:0000256" key="6">
    <source>
        <dbReference type="ARBA" id="ARBA00022692"/>
    </source>
</evidence>
<dbReference type="Pfam" id="PF13639">
    <property type="entry name" value="zf-RING_2"/>
    <property type="match status" value="1"/>
</dbReference>
<evidence type="ECO:0000256" key="5">
    <source>
        <dbReference type="ARBA" id="ARBA00022679"/>
    </source>
</evidence>
<evidence type="ECO:0000256" key="12">
    <source>
        <dbReference type="ARBA" id="ARBA00023136"/>
    </source>
</evidence>
<dbReference type="Proteomes" id="UP000631114">
    <property type="component" value="Unassembled WGS sequence"/>
</dbReference>
<evidence type="ECO:0000256" key="1">
    <source>
        <dbReference type="ARBA" id="ARBA00000900"/>
    </source>
</evidence>
<evidence type="ECO:0000313" key="18">
    <source>
        <dbReference type="EMBL" id="KAF9604040.1"/>
    </source>
</evidence>
<keyword evidence="5" id="KW-0808">Transferase</keyword>
<evidence type="ECO:0000256" key="7">
    <source>
        <dbReference type="ARBA" id="ARBA00022723"/>
    </source>
</evidence>